<evidence type="ECO:0000313" key="2">
    <source>
        <dbReference type="EMBL" id="ORY03348.1"/>
    </source>
</evidence>
<comment type="caution">
    <text evidence="2">The sequence shown here is derived from an EMBL/GenBank/DDBJ whole genome shotgun (WGS) entry which is preliminary data.</text>
</comment>
<proteinExistence type="predicted"/>
<name>A0A1Y1YZ71_9FUNG</name>
<accession>A0A1Y1YZ71</accession>
<dbReference type="Proteomes" id="UP000193498">
    <property type="component" value="Unassembled WGS sequence"/>
</dbReference>
<dbReference type="AlphaFoldDB" id="A0A1Y1YZ71"/>
<sequence length="232" mass="25923">MSGSPEVFGENNVEAEAVFTAMNITNIVNPPTSKKRKAEERTVDPSKTLTAAAKDSVTVKDRFDSVKLNNGIRLLQAVKVGDPVNMGEQYSNMLRHCKRQLEEDDPDPDSRDLDLESVYNYLAWAIHPQDQDCHSEPTPQAQRILRTLLHNLSSKIINLGCLEQRKHVARKLALVKANLEGIEVKTTSKKKKTDKDRPASNNPLSITRPMLDPFKTAENSQSSSDEDTMSPK</sequence>
<evidence type="ECO:0000313" key="3">
    <source>
        <dbReference type="Proteomes" id="UP000193498"/>
    </source>
</evidence>
<reference evidence="2 3" key="1">
    <citation type="submission" date="2016-07" db="EMBL/GenBank/DDBJ databases">
        <title>Pervasive Adenine N6-methylation of Active Genes in Fungi.</title>
        <authorList>
            <consortium name="DOE Joint Genome Institute"/>
            <person name="Mondo S.J."/>
            <person name="Dannebaum R.O."/>
            <person name="Kuo R.C."/>
            <person name="Labutti K."/>
            <person name="Haridas S."/>
            <person name="Kuo A."/>
            <person name="Salamov A."/>
            <person name="Ahrendt S.R."/>
            <person name="Lipzen A."/>
            <person name="Sullivan W."/>
            <person name="Andreopoulos W.B."/>
            <person name="Clum A."/>
            <person name="Lindquist E."/>
            <person name="Daum C."/>
            <person name="Ramamoorthy G.K."/>
            <person name="Gryganskyi A."/>
            <person name="Culley D."/>
            <person name="Magnuson J.K."/>
            <person name="James T.Y."/>
            <person name="O'Malley M.A."/>
            <person name="Stajich J.E."/>
            <person name="Spatafora J.W."/>
            <person name="Visel A."/>
            <person name="Grigoriev I.V."/>
        </authorList>
    </citation>
    <scope>NUCLEOTIDE SEQUENCE [LARGE SCALE GENOMIC DNA]</scope>
    <source>
        <strain evidence="2 3">CBS 931.73</strain>
    </source>
</reference>
<evidence type="ECO:0000256" key="1">
    <source>
        <dbReference type="SAM" id="MobiDB-lite"/>
    </source>
</evidence>
<protein>
    <submittedName>
        <fullName evidence="2">Uncharacterized protein</fullName>
    </submittedName>
</protein>
<organism evidence="2 3">
    <name type="scientific">Basidiobolus meristosporus CBS 931.73</name>
    <dbReference type="NCBI Taxonomy" id="1314790"/>
    <lineage>
        <taxon>Eukaryota</taxon>
        <taxon>Fungi</taxon>
        <taxon>Fungi incertae sedis</taxon>
        <taxon>Zoopagomycota</taxon>
        <taxon>Entomophthoromycotina</taxon>
        <taxon>Basidiobolomycetes</taxon>
        <taxon>Basidiobolales</taxon>
        <taxon>Basidiobolaceae</taxon>
        <taxon>Basidiobolus</taxon>
    </lineage>
</organism>
<dbReference type="InParanoid" id="A0A1Y1YZ71"/>
<dbReference type="OrthoDB" id="2432997at2759"/>
<feature type="region of interest" description="Disordered" evidence="1">
    <location>
        <begin position="186"/>
        <end position="232"/>
    </location>
</feature>
<gene>
    <name evidence="2" type="ORF">K493DRAFT_311719</name>
</gene>
<dbReference type="EMBL" id="MCFE01000047">
    <property type="protein sequence ID" value="ORY03348.1"/>
    <property type="molecule type" value="Genomic_DNA"/>
</dbReference>
<keyword evidence="3" id="KW-1185">Reference proteome</keyword>